<dbReference type="EMBL" id="JAUCMX010000016">
    <property type="protein sequence ID" value="KAK3520724.1"/>
    <property type="molecule type" value="Genomic_DNA"/>
</dbReference>
<dbReference type="PANTHER" id="PTHR47272:SF2">
    <property type="entry name" value="PIGGYBAC TRANSPOSABLE ELEMENT-DERIVED PROTEIN 3-LIKE"/>
    <property type="match status" value="1"/>
</dbReference>
<organism evidence="1 2">
    <name type="scientific">Hemibagrus guttatus</name>
    <dbReference type="NCBI Taxonomy" id="175788"/>
    <lineage>
        <taxon>Eukaryota</taxon>
        <taxon>Metazoa</taxon>
        <taxon>Chordata</taxon>
        <taxon>Craniata</taxon>
        <taxon>Vertebrata</taxon>
        <taxon>Euteleostomi</taxon>
        <taxon>Actinopterygii</taxon>
        <taxon>Neopterygii</taxon>
        <taxon>Teleostei</taxon>
        <taxon>Ostariophysi</taxon>
        <taxon>Siluriformes</taxon>
        <taxon>Bagridae</taxon>
        <taxon>Hemibagrus</taxon>
    </lineage>
</organism>
<dbReference type="AlphaFoldDB" id="A0AAE0QHF0"/>
<accession>A0AAE0QHF0</accession>
<evidence type="ECO:0000313" key="1">
    <source>
        <dbReference type="EMBL" id="KAK3520724.1"/>
    </source>
</evidence>
<name>A0AAE0QHF0_9TELE</name>
<proteinExistence type="predicted"/>
<comment type="caution">
    <text evidence="1">The sequence shown here is derived from an EMBL/GenBank/DDBJ whole genome shotgun (WGS) entry which is preliminary data.</text>
</comment>
<sequence length="168" mass="19699">MYWSSALRFLPITERFKRDRFYKLSQSIKVVIDDDIPEDLRECDKFWKVRLFLDCILKGCSEAQSSWHENFVCASVEGIMLDFELYQGADALIAQVEEPGELGLGGLVIDRQKLSILPEDTCQRWDKKQKQYVSIRRPSIVREYNNKMGGVDLTDRMISYYRMSVHTK</sequence>
<evidence type="ECO:0000313" key="2">
    <source>
        <dbReference type="Proteomes" id="UP001274896"/>
    </source>
</evidence>
<protein>
    <submittedName>
        <fullName evidence="1">Uncharacterized protein</fullName>
    </submittedName>
</protein>
<gene>
    <name evidence="1" type="ORF">QTP70_030591</name>
</gene>
<reference evidence="1" key="1">
    <citation type="submission" date="2023-06" db="EMBL/GenBank/DDBJ databases">
        <title>Male Hemibagrus guttatus genome.</title>
        <authorList>
            <person name="Bian C."/>
        </authorList>
    </citation>
    <scope>NUCLEOTIDE SEQUENCE</scope>
    <source>
        <strain evidence="1">Male_cb2023</strain>
        <tissue evidence="1">Muscle</tissue>
    </source>
</reference>
<dbReference type="Proteomes" id="UP001274896">
    <property type="component" value="Unassembled WGS sequence"/>
</dbReference>
<keyword evidence="2" id="KW-1185">Reference proteome</keyword>
<feature type="non-terminal residue" evidence="1">
    <location>
        <position position="1"/>
    </location>
</feature>
<dbReference type="PANTHER" id="PTHR47272">
    <property type="entry name" value="DDE_TNP_1_7 DOMAIN-CONTAINING PROTEIN"/>
    <property type="match status" value="1"/>
</dbReference>